<keyword evidence="3" id="KW-1185">Reference proteome</keyword>
<dbReference type="Proteomes" id="UP001611162">
    <property type="component" value="Unassembled WGS sequence"/>
</dbReference>
<sequence>MGRAAFDAEAPNELPVPAVVRVTATPDRYGTATLFGEAPPPPRPAPKRAGAAEGQDALFPLPGSSLGPATPRTKP</sequence>
<proteinExistence type="predicted"/>
<name>A0ABW7T8Q3_9ACTN</name>
<gene>
    <name evidence="2" type="ORF">ACH4TF_19030</name>
</gene>
<accession>A0ABW7T8Q3</accession>
<dbReference type="EMBL" id="JBIRRB010000006">
    <property type="protein sequence ID" value="MFI0912541.1"/>
    <property type="molecule type" value="Genomic_DNA"/>
</dbReference>
<reference evidence="2 3" key="1">
    <citation type="submission" date="2024-10" db="EMBL/GenBank/DDBJ databases">
        <title>The Natural Products Discovery Center: Release of the First 8490 Sequenced Strains for Exploring Actinobacteria Biosynthetic Diversity.</title>
        <authorList>
            <person name="Kalkreuter E."/>
            <person name="Kautsar S.A."/>
            <person name="Yang D."/>
            <person name="Bader C.D."/>
            <person name="Teijaro C.N."/>
            <person name="Fluegel L."/>
            <person name="Davis C.M."/>
            <person name="Simpson J.R."/>
            <person name="Lauterbach L."/>
            <person name="Steele A.D."/>
            <person name="Gui C."/>
            <person name="Meng S."/>
            <person name="Li G."/>
            <person name="Viehrig K."/>
            <person name="Ye F."/>
            <person name="Su P."/>
            <person name="Kiefer A.F."/>
            <person name="Nichols A."/>
            <person name="Cepeda A.J."/>
            <person name="Yan W."/>
            <person name="Fan B."/>
            <person name="Jiang Y."/>
            <person name="Adhikari A."/>
            <person name="Zheng C.-J."/>
            <person name="Schuster L."/>
            <person name="Cowan T.M."/>
            <person name="Smanski M.J."/>
            <person name="Chevrette M.G."/>
            <person name="De Carvalho L.P.S."/>
            <person name="Shen B."/>
        </authorList>
    </citation>
    <scope>NUCLEOTIDE SEQUENCE [LARGE SCALE GENOMIC DNA]</scope>
    <source>
        <strain evidence="2 3">NPDC020979</strain>
    </source>
</reference>
<evidence type="ECO:0000256" key="1">
    <source>
        <dbReference type="SAM" id="MobiDB-lite"/>
    </source>
</evidence>
<feature type="region of interest" description="Disordered" evidence="1">
    <location>
        <begin position="30"/>
        <end position="75"/>
    </location>
</feature>
<protein>
    <submittedName>
        <fullName evidence="2">Uncharacterized protein</fullName>
    </submittedName>
</protein>
<evidence type="ECO:0000313" key="3">
    <source>
        <dbReference type="Proteomes" id="UP001611162"/>
    </source>
</evidence>
<organism evidence="2 3">
    <name type="scientific">Streptomyces abikoensis</name>
    <dbReference type="NCBI Taxonomy" id="97398"/>
    <lineage>
        <taxon>Bacteria</taxon>
        <taxon>Bacillati</taxon>
        <taxon>Actinomycetota</taxon>
        <taxon>Actinomycetes</taxon>
        <taxon>Kitasatosporales</taxon>
        <taxon>Streptomycetaceae</taxon>
        <taxon>Streptomyces</taxon>
    </lineage>
</organism>
<evidence type="ECO:0000313" key="2">
    <source>
        <dbReference type="EMBL" id="MFI0912541.1"/>
    </source>
</evidence>
<comment type="caution">
    <text evidence="2">The sequence shown here is derived from an EMBL/GenBank/DDBJ whole genome shotgun (WGS) entry which is preliminary data.</text>
</comment>
<dbReference type="RefSeq" id="WP_397613425.1">
    <property type="nucleotide sequence ID" value="NZ_JBIRRB010000006.1"/>
</dbReference>